<evidence type="ECO:0000256" key="14">
    <source>
        <dbReference type="ARBA" id="ARBA00023204"/>
    </source>
</evidence>
<keyword evidence="10 17" id="KW-0227">DNA damage</keyword>
<evidence type="ECO:0000256" key="15">
    <source>
        <dbReference type="ARBA" id="ARBA00025589"/>
    </source>
</evidence>
<evidence type="ECO:0000256" key="13">
    <source>
        <dbReference type="ARBA" id="ARBA00023125"/>
    </source>
</evidence>
<dbReference type="InterPro" id="IPR001126">
    <property type="entry name" value="UmuC"/>
</dbReference>
<keyword evidence="13 17" id="KW-0238">DNA-binding</keyword>
<evidence type="ECO:0000256" key="16">
    <source>
        <dbReference type="ARBA" id="ARBA00049244"/>
    </source>
</evidence>
<dbReference type="InterPro" id="IPR036775">
    <property type="entry name" value="DNA_pol_Y-fam_lit_finger_sf"/>
</dbReference>
<dbReference type="InterPro" id="IPR043502">
    <property type="entry name" value="DNA/RNA_pol_sf"/>
</dbReference>
<evidence type="ECO:0000256" key="17">
    <source>
        <dbReference type="HAMAP-Rule" id="MF_01113"/>
    </source>
</evidence>
<keyword evidence="5 17" id="KW-0963">Cytoplasm</keyword>
<dbReference type="Pfam" id="PF00817">
    <property type="entry name" value="IMS"/>
    <property type="match status" value="1"/>
</dbReference>
<dbReference type="SUPFAM" id="SSF100879">
    <property type="entry name" value="Lesion bypass DNA polymerase (Y-family), little finger domain"/>
    <property type="match status" value="1"/>
</dbReference>
<evidence type="ECO:0000256" key="9">
    <source>
        <dbReference type="ARBA" id="ARBA00022723"/>
    </source>
</evidence>
<accession>A0ABS4SCJ1</accession>
<keyword evidence="8 17" id="KW-0235">DNA replication</keyword>
<dbReference type="Pfam" id="PF21999">
    <property type="entry name" value="IMS_HHH_1"/>
    <property type="match status" value="1"/>
</dbReference>
<evidence type="ECO:0000256" key="1">
    <source>
        <dbReference type="ARBA" id="ARBA00004496"/>
    </source>
</evidence>
<feature type="site" description="Substrate discrimination" evidence="17">
    <location>
        <position position="67"/>
    </location>
</feature>
<comment type="similarity">
    <text evidence="2 17">Belongs to the DNA polymerase type-Y family.</text>
</comment>
<keyword evidence="7 17" id="KW-0548">Nucleotidyltransferase</keyword>
<evidence type="ECO:0000313" key="20">
    <source>
        <dbReference type="EMBL" id="MBP2290283.1"/>
    </source>
</evidence>
<dbReference type="Gene3D" id="3.30.1490.100">
    <property type="entry name" value="DNA polymerase, Y-family, little finger domain"/>
    <property type="match status" value="1"/>
</dbReference>
<feature type="binding site" evidence="17">
    <location>
        <position position="62"/>
    </location>
    <ligand>
        <name>Mg(2+)</name>
        <dbReference type="ChEBI" id="CHEBI:18420"/>
    </ligand>
</feature>
<dbReference type="InterPro" id="IPR017961">
    <property type="entry name" value="DNA_pol_Y-fam_little_finger"/>
</dbReference>
<dbReference type="GO" id="GO:0003887">
    <property type="term" value="F:DNA-directed DNA polymerase activity"/>
    <property type="evidence" value="ECO:0007669"/>
    <property type="project" value="UniProtKB-EC"/>
</dbReference>
<dbReference type="CDD" id="cd03586">
    <property type="entry name" value="PolY_Pol_IV_kappa"/>
    <property type="match status" value="1"/>
</dbReference>
<dbReference type="PANTHER" id="PTHR11076">
    <property type="entry name" value="DNA REPAIR POLYMERASE UMUC / TRANSFERASE FAMILY MEMBER"/>
    <property type="match status" value="1"/>
</dbReference>
<dbReference type="HAMAP" id="MF_01113">
    <property type="entry name" value="DNApol_IV"/>
    <property type="match status" value="1"/>
</dbReference>
<gene>
    <name evidence="17" type="primary">dinB</name>
    <name evidence="20" type="ORF">J2851_000020</name>
</gene>
<keyword evidence="21" id="KW-1185">Reference proteome</keyword>
<evidence type="ECO:0000313" key="21">
    <source>
        <dbReference type="Proteomes" id="UP000781958"/>
    </source>
</evidence>
<evidence type="ECO:0000256" key="7">
    <source>
        <dbReference type="ARBA" id="ARBA00022695"/>
    </source>
</evidence>
<dbReference type="NCBIfam" id="NF002751">
    <property type="entry name" value="PRK02794.1"/>
    <property type="match status" value="1"/>
</dbReference>
<evidence type="ECO:0000256" key="11">
    <source>
        <dbReference type="ARBA" id="ARBA00022842"/>
    </source>
</evidence>
<comment type="function">
    <text evidence="15 17">Poorly processive, error-prone DNA polymerase involved in untargeted mutagenesis. Copies undamaged DNA at stalled replication forks, which arise in vivo from mismatched or misaligned primer ends. These misaligned primers can be extended by PolIV. Exhibits no 3'-5' exonuclease (proofreading) activity. May be involved in translesional synthesis, in conjunction with the beta clamp from PolIII.</text>
</comment>
<dbReference type="EMBL" id="JAGINP010000001">
    <property type="protein sequence ID" value="MBP2290283.1"/>
    <property type="molecule type" value="Genomic_DNA"/>
</dbReference>
<dbReference type="EC" id="2.7.7.7" evidence="17"/>
<protein>
    <recommendedName>
        <fullName evidence="17">DNA polymerase IV</fullName>
        <shortName evidence="17">Pol IV</shortName>
        <ecNumber evidence="17">2.7.7.7</ecNumber>
    </recommendedName>
</protein>
<dbReference type="NCBIfam" id="NF002677">
    <property type="entry name" value="PRK02406.1"/>
    <property type="match status" value="1"/>
</dbReference>
<organism evidence="20 21">
    <name type="scientific">Azospirillum rugosum</name>
    <dbReference type="NCBI Taxonomy" id="416170"/>
    <lineage>
        <taxon>Bacteria</taxon>
        <taxon>Pseudomonadati</taxon>
        <taxon>Pseudomonadota</taxon>
        <taxon>Alphaproteobacteria</taxon>
        <taxon>Rhodospirillales</taxon>
        <taxon>Azospirillaceae</taxon>
        <taxon>Azospirillum</taxon>
    </lineage>
</organism>
<keyword evidence="9 17" id="KW-0479">Metal-binding</keyword>
<evidence type="ECO:0000256" key="6">
    <source>
        <dbReference type="ARBA" id="ARBA00022679"/>
    </source>
</evidence>
<dbReference type="Gene3D" id="1.10.150.20">
    <property type="entry name" value="5' to 3' exonuclease, C-terminal subdomain"/>
    <property type="match status" value="1"/>
</dbReference>
<sequence length="417" mass="45753">MHPIRDPAPDPAPANRVSAFGKALCRDCAAALRGAEPRCPKCGSRRLVRHDELHDLAIGHIDCDAFYATVEKRDRPELVSRPLIIGGDRRGVVAACCYVARMAGVRSAMPIWQALEACPDAVVLPPDMAKYKTVGRQARELMRTFTPLVEPLSIDEAFLDLSGVEERLSISPAQALVELVRRFEQQLGITASVGLSYNKLFAKIASDLEKPRGFSVVGRGQALDFLAPKPVSILWGVGPVLQRKLQSEGIRTVGDLRGWSEIDLVRRHGKMGRLLYRFARGQDDRRIEPESVSKSISAETTFDWDTADRAALKDALRPLAETVERRLKAAGLQGRSVVLKLKTADFQLLTRSRRVDPPASVAELIWQTGCEMLDAEADGRLIRLIGIGCTDLLDPETEPEPGLFDGVGDAEARLPPG</sequence>
<comment type="subcellular location">
    <subcellularLocation>
        <location evidence="1 17">Cytoplasm</location>
    </subcellularLocation>
</comment>
<dbReference type="Gene3D" id="3.40.1170.60">
    <property type="match status" value="1"/>
</dbReference>
<evidence type="ECO:0000256" key="5">
    <source>
        <dbReference type="ARBA" id="ARBA00022490"/>
    </source>
</evidence>
<comment type="subunit">
    <text evidence="3 17">Monomer.</text>
</comment>
<dbReference type="Proteomes" id="UP000781958">
    <property type="component" value="Unassembled WGS sequence"/>
</dbReference>
<keyword evidence="6 17" id="KW-0808">Transferase</keyword>
<keyword evidence="14 17" id="KW-0234">DNA repair</keyword>
<dbReference type="InterPro" id="IPR022880">
    <property type="entry name" value="DNApol_IV"/>
</dbReference>
<comment type="cofactor">
    <cofactor evidence="17">
        <name>Mg(2+)</name>
        <dbReference type="ChEBI" id="CHEBI:18420"/>
    </cofactor>
    <text evidence="17">Binds 2 magnesium ions per subunit.</text>
</comment>
<dbReference type="RefSeq" id="WP_246500324.1">
    <property type="nucleotide sequence ID" value="NZ_JAGINP010000001.1"/>
</dbReference>
<dbReference type="PANTHER" id="PTHR11076:SF33">
    <property type="entry name" value="DNA POLYMERASE KAPPA"/>
    <property type="match status" value="1"/>
</dbReference>
<dbReference type="Gene3D" id="3.30.70.270">
    <property type="match status" value="1"/>
</dbReference>
<proteinExistence type="inferred from homology"/>
<reference evidence="20 21" key="1">
    <citation type="submission" date="2021-03" db="EMBL/GenBank/DDBJ databases">
        <title>Genomic Encyclopedia of Type Strains, Phase III (KMG-III): the genomes of soil and plant-associated and newly described type strains.</title>
        <authorList>
            <person name="Whitman W."/>
        </authorList>
    </citation>
    <scope>NUCLEOTIDE SEQUENCE [LARGE SCALE GENOMIC DNA]</scope>
    <source>
        <strain evidence="20 21">IMMIB AFH-6</strain>
    </source>
</reference>
<dbReference type="InterPro" id="IPR043128">
    <property type="entry name" value="Rev_trsase/Diguanyl_cyclase"/>
</dbReference>
<comment type="caution">
    <text evidence="20">The sequence shown here is derived from an EMBL/GenBank/DDBJ whole genome shotgun (WGS) entry which is preliminary data.</text>
</comment>
<evidence type="ECO:0000256" key="8">
    <source>
        <dbReference type="ARBA" id="ARBA00022705"/>
    </source>
</evidence>
<feature type="active site" evidence="17">
    <location>
        <position position="156"/>
    </location>
</feature>
<keyword evidence="4 17" id="KW-0515">Mutator protein</keyword>
<evidence type="ECO:0000256" key="2">
    <source>
        <dbReference type="ARBA" id="ARBA00010945"/>
    </source>
</evidence>
<dbReference type="Pfam" id="PF11799">
    <property type="entry name" value="IMS_C"/>
    <property type="match status" value="1"/>
</dbReference>
<evidence type="ECO:0000256" key="10">
    <source>
        <dbReference type="ARBA" id="ARBA00022763"/>
    </source>
</evidence>
<keyword evidence="12 17" id="KW-0239">DNA-directed DNA polymerase</keyword>
<feature type="region of interest" description="Disordered" evidence="18">
    <location>
        <begin position="398"/>
        <end position="417"/>
    </location>
</feature>
<keyword evidence="11 17" id="KW-0460">Magnesium</keyword>
<evidence type="ECO:0000256" key="18">
    <source>
        <dbReference type="SAM" id="MobiDB-lite"/>
    </source>
</evidence>
<comment type="catalytic activity">
    <reaction evidence="16 17">
        <text>DNA(n) + a 2'-deoxyribonucleoside 5'-triphosphate = DNA(n+1) + diphosphate</text>
        <dbReference type="Rhea" id="RHEA:22508"/>
        <dbReference type="Rhea" id="RHEA-COMP:17339"/>
        <dbReference type="Rhea" id="RHEA-COMP:17340"/>
        <dbReference type="ChEBI" id="CHEBI:33019"/>
        <dbReference type="ChEBI" id="CHEBI:61560"/>
        <dbReference type="ChEBI" id="CHEBI:173112"/>
        <dbReference type="EC" id="2.7.7.7"/>
    </reaction>
</comment>
<dbReference type="SUPFAM" id="SSF56672">
    <property type="entry name" value="DNA/RNA polymerases"/>
    <property type="match status" value="1"/>
</dbReference>
<evidence type="ECO:0000256" key="12">
    <source>
        <dbReference type="ARBA" id="ARBA00022932"/>
    </source>
</evidence>
<evidence type="ECO:0000256" key="4">
    <source>
        <dbReference type="ARBA" id="ARBA00022457"/>
    </source>
</evidence>
<dbReference type="InterPro" id="IPR050116">
    <property type="entry name" value="DNA_polymerase-Y"/>
</dbReference>
<name>A0ABS4SCJ1_9PROT</name>
<dbReference type="InterPro" id="IPR053848">
    <property type="entry name" value="IMS_HHH_1"/>
</dbReference>
<feature type="domain" description="UmuC" evidence="19">
    <location>
        <begin position="58"/>
        <end position="238"/>
    </location>
</feature>
<evidence type="ECO:0000259" key="19">
    <source>
        <dbReference type="PROSITE" id="PS50173"/>
    </source>
</evidence>
<dbReference type="PROSITE" id="PS50173">
    <property type="entry name" value="UMUC"/>
    <property type="match status" value="1"/>
</dbReference>
<feature type="binding site" evidence="17">
    <location>
        <position position="155"/>
    </location>
    <ligand>
        <name>Mg(2+)</name>
        <dbReference type="ChEBI" id="CHEBI:18420"/>
    </ligand>
</feature>
<evidence type="ECO:0000256" key="3">
    <source>
        <dbReference type="ARBA" id="ARBA00011245"/>
    </source>
</evidence>